<feature type="region of interest" description="Disordered" evidence="1">
    <location>
        <begin position="154"/>
        <end position="174"/>
    </location>
</feature>
<protein>
    <submittedName>
        <fullName evidence="3">CHAP domain-containing protein</fullName>
    </submittedName>
</protein>
<comment type="caution">
    <text evidence="3">The sequence shown here is derived from an EMBL/GenBank/DDBJ whole genome shotgun (WGS) entry which is preliminary data.</text>
</comment>
<dbReference type="RefSeq" id="WP_161105909.1">
    <property type="nucleotide sequence ID" value="NZ_JBHLYI010000011.1"/>
</dbReference>
<dbReference type="InterPro" id="IPR007921">
    <property type="entry name" value="CHAP_dom"/>
</dbReference>
<dbReference type="OrthoDB" id="514320at2"/>
<gene>
    <name evidence="3" type="ORF">GQ466_27260</name>
</gene>
<evidence type="ECO:0000259" key="2">
    <source>
        <dbReference type="PROSITE" id="PS50911"/>
    </source>
</evidence>
<proteinExistence type="predicted"/>
<dbReference type="AlphaFoldDB" id="A0A6I4WFA3"/>
<feature type="domain" description="Peptidase C51" evidence="2">
    <location>
        <begin position="21"/>
        <end position="148"/>
    </location>
</feature>
<dbReference type="Proteomes" id="UP000431901">
    <property type="component" value="Unassembled WGS sequence"/>
</dbReference>
<dbReference type="InterPro" id="IPR036365">
    <property type="entry name" value="PGBD-like_sf"/>
</dbReference>
<organism evidence="3 4">
    <name type="scientific">Actinomadura rayongensis</name>
    <dbReference type="NCBI Taxonomy" id="1429076"/>
    <lineage>
        <taxon>Bacteria</taxon>
        <taxon>Bacillati</taxon>
        <taxon>Actinomycetota</taxon>
        <taxon>Actinomycetes</taxon>
        <taxon>Streptosporangiales</taxon>
        <taxon>Thermomonosporaceae</taxon>
        <taxon>Actinomadura</taxon>
    </lineage>
</organism>
<evidence type="ECO:0000313" key="4">
    <source>
        <dbReference type="Proteomes" id="UP000431901"/>
    </source>
</evidence>
<evidence type="ECO:0000313" key="3">
    <source>
        <dbReference type="EMBL" id="MXQ67723.1"/>
    </source>
</evidence>
<feature type="compositionally biased region" description="Low complexity" evidence="1">
    <location>
        <begin position="160"/>
        <end position="174"/>
    </location>
</feature>
<dbReference type="Pfam" id="PF05257">
    <property type="entry name" value="CHAP"/>
    <property type="match status" value="1"/>
</dbReference>
<evidence type="ECO:0000256" key="1">
    <source>
        <dbReference type="SAM" id="MobiDB-lite"/>
    </source>
</evidence>
<dbReference type="InterPro" id="IPR002477">
    <property type="entry name" value="Peptidoglycan-bd-like"/>
</dbReference>
<dbReference type="InterPro" id="IPR038765">
    <property type="entry name" value="Papain-like_cys_pep_sf"/>
</dbReference>
<accession>A0A6I4WFA3</accession>
<dbReference type="SUPFAM" id="SSF47090">
    <property type="entry name" value="PGBD-like"/>
    <property type="match status" value="1"/>
</dbReference>
<dbReference type="Gene3D" id="1.10.101.10">
    <property type="entry name" value="PGBD-like superfamily/PGBD"/>
    <property type="match status" value="1"/>
</dbReference>
<reference evidence="3 4" key="1">
    <citation type="submission" date="2019-12" db="EMBL/GenBank/DDBJ databases">
        <title>Nocardia macrotermitis sp. nov. and Nocardia aurantia sp. nov., isolated from the gut of the fungus growing-termite Macrotermes natalensis.</title>
        <authorList>
            <person name="Christine B."/>
            <person name="Rene B."/>
        </authorList>
    </citation>
    <scope>NUCLEOTIDE SEQUENCE [LARGE SCALE GENOMIC DNA]</scope>
    <source>
        <strain evidence="3 4">DSM 102126</strain>
    </source>
</reference>
<name>A0A6I4WFA3_9ACTN</name>
<dbReference type="SUPFAM" id="SSF54001">
    <property type="entry name" value="Cysteine proteinases"/>
    <property type="match status" value="1"/>
</dbReference>
<dbReference type="EMBL" id="WUTW01000008">
    <property type="protein sequence ID" value="MXQ67723.1"/>
    <property type="molecule type" value="Genomic_DNA"/>
</dbReference>
<keyword evidence="4" id="KW-1185">Reference proteome</keyword>
<dbReference type="InterPro" id="IPR036366">
    <property type="entry name" value="PGBDSf"/>
</dbReference>
<dbReference type="Pfam" id="PF01471">
    <property type="entry name" value="PG_binding_1"/>
    <property type="match status" value="1"/>
</dbReference>
<sequence length="244" mass="25958">MSKAGMLTAARSQLGYREKGDGYTKFGDWYAETLHAGSGFVRASWCDMFITWCAAQSGNTAAVTGGKGFAYTPFHASWFVKAGRWGTKPKVGAIVFYDWGGSRKVSAIDHVGIVEAVHSDGSVTTIEGNTANAVMRRRRAAGIVGYGYPAYPGEGGGSAPGKPKPGTGKAPKWPGIYLKTGTRGAAVKSWQTQMRKRGWRLAADGVYGAESRGVCEAFQAEKHLRVDGVVGPQTWAAAWTAPIT</sequence>
<dbReference type="Gene3D" id="3.90.1720.10">
    <property type="entry name" value="endopeptidase domain like (from Nostoc punctiforme)"/>
    <property type="match status" value="1"/>
</dbReference>
<dbReference type="PROSITE" id="PS50911">
    <property type="entry name" value="CHAP"/>
    <property type="match status" value="1"/>
</dbReference>